<dbReference type="InterPro" id="IPR016136">
    <property type="entry name" value="DNA_helicase_N/primase_C"/>
</dbReference>
<dbReference type="GO" id="GO:0016787">
    <property type="term" value="F:hydrolase activity"/>
    <property type="evidence" value="ECO:0007669"/>
    <property type="project" value="UniProtKB-KW"/>
</dbReference>
<dbReference type="InterPro" id="IPR007694">
    <property type="entry name" value="DNA_helicase_DnaB-like_C"/>
</dbReference>
<evidence type="ECO:0000256" key="6">
    <source>
        <dbReference type="ARBA" id="ARBA00022806"/>
    </source>
</evidence>
<dbReference type="Pfam" id="PF00772">
    <property type="entry name" value="DnaB"/>
    <property type="match status" value="1"/>
</dbReference>
<keyword evidence="9" id="KW-0413">Isomerase</keyword>
<dbReference type="PANTHER" id="PTHR30153">
    <property type="entry name" value="REPLICATIVE DNA HELICASE DNAB"/>
    <property type="match status" value="1"/>
</dbReference>
<dbReference type="FunFam" id="1.10.860.10:FF:000001">
    <property type="entry name" value="Replicative DNA helicase"/>
    <property type="match status" value="1"/>
</dbReference>
<feature type="region of interest" description="Disordered" evidence="13">
    <location>
        <begin position="429"/>
        <end position="453"/>
    </location>
</feature>
<sequence>MSVINHKVPPQSIEGEMSVLGAILVDNQCIHKVRHHISADDFYREPHRLIYSACLDLAKDKAPIDMITMVDLLRHNGSLNQVGGAAYLATLIDYVPTAANVLHYAKIVHEQALKRRMLSAAMRMIDMAHDEHCDLQDAISESRSLMADISGSAHSASAGDIYTLEQRVERYIKYVSQVGSLRFRTGFGEIDNAIRGVAPGEVMTIIAYSGTFKSALLQNLLQGNAERTGLRQLMCSLEMPVEKCVEREVQIQCGLEGRAVEDAFRDKLWKDLYATLLRRKSDKVLVCDRPRLSVEKVSAYIDIARAKHGELGGVGIDYLGLMAAEGRTLFDKVSALSADLKGMAKEQNIPVVLLGQVHRGFAQSKGIEIEMDAAKGGGDIEAGADYMLGLWAKDDKLFAKLLKNRNGPVGQRWEIDIDRDTLTFRGTLPFNEQDQEPEPSHVQRYGRADLPKW</sequence>
<feature type="compositionally biased region" description="Basic and acidic residues" evidence="13">
    <location>
        <begin position="438"/>
        <end position="453"/>
    </location>
</feature>
<dbReference type="GO" id="GO:0006269">
    <property type="term" value="P:DNA replication, synthesis of primer"/>
    <property type="evidence" value="ECO:0007669"/>
    <property type="project" value="UniProtKB-KW"/>
</dbReference>
<dbReference type="Pfam" id="PF03796">
    <property type="entry name" value="DnaB_C"/>
    <property type="match status" value="1"/>
</dbReference>
<dbReference type="GO" id="GO:0005524">
    <property type="term" value="F:ATP binding"/>
    <property type="evidence" value="ECO:0007669"/>
    <property type="project" value="UniProtKB-KW"/>
</dbReference>
<feature type="domain" description="SF4 helicase" evidence="14">
    <location>
        <begin position="176"/>
        <end position="444"/>
    </location>
</feature>
<keyword evidence="3" id="KW-0235">DNA replication</keyword>
<evidence type="ECO:0000256" key="12">
    <source>
        <dbReference type="ARBA" id="ARBA00048954"/>
    </source>
</evidence>
<keyword evidence="16" id="KW-1185">Reference proteome</keyword>
<evidence type="ECO:0000313" key="16">
    <source>
        <dbReference type="Proteomes" id="UP000324298"/>
    </source>
</evidence>
<reference evidence="15 16" key="1">
    <citation type="submission" date="2019-04" db="EMBL/GenBank/DDBJ databases">
        <title>Geobacter ruber sp. nov., ferric-reducing bacteria isolated from paddy soil.</title>
        <authorList>
            <person name="Xu Z."/>
            <person name="Masuda Y."/>
            <person name="Itoh H."/>
            <person name="Senoo K."/>
        </authorList>
    </citation>
    <scope>NUCLEOTIDE SEQUENCE [LARGE SCALE GENOMIC DNA]</scope>
    <source>
        <strain evidence="15 16">Red88</strain>
    </source>
</reference>
<keyword evidence="7" id="KW-0067">ATP-binding</keyword>
<dbReference type="GO" id="GO:0043139">
    <property type="term" value="F:5'-3' DNA helicase activity"/>
    <property type="evidence" value="ECO:0007669"/>
    <property type="project" value="UniProtKB-EC"/>
</dbReference>
<keyword evidence="8" id="KW-0238">DNA-binding</keyword>
<dbReference type="Gene3D" id="1.10.860.10">
    <property type="entry name" value="DNAb Helicase, Chain A"/>
    <property type="match status" value="1"/>
</dbReference>
<dbReference type="AlphaFoldDB" id="A0A5A9X6S8"/>
<evidence type="ECO:0000256" key="5">
    <source>
        <dbReference type="ARBA" id="ARBA00022801"/>
    </source>
</evidence>
<dbReference type="GO" id="GO:0005829">
    <property type="term" value="C:cytosol"/>
    <property type="evidence" value="ECO:0007669"/>
    <property type="project" value="TreeGrafter"/>
</dbReference>
<evidence type="ECO:0000259" key="14">
    <source>
        <dbReference type="PROSITE" id="PS51199"/>
    </source>
</evidence>
<evidence type="ECO:0000256" key="2">
    <source>
        <dbReference type="ARBA" id="ARBA00022515"/>
    </source>
</evidence>
<keyword evidence="2" id="KW-0639">Primosome</keyword>
<evidence type="ECO:0000313" key="15">
    <source>
        <dbReference type="EMBL" id="KAA0888807.1"/>
    </source>
</evidence>
<evidence type="ECO:0000256" key="8">
    <source>
        <dbReference type="ARBA" id="ARBA00023125"/>
    </source>
</evidence>
<gene>
    <name evidence="15" type="ORF">ET418_15620</name>
</gene>
<dbReference type="OrthoDB" id="9773982at2"/>
<dbReference type="InterPro" id="IPR007693">
    <property type="entry name" value="DNA_helicase_DnaB-like_N"/>
</dbReference>
<dbReference type="InterPro" id="IPR036185">
    <property type="entry name" value="DNA_heli_DnaB-like_N_sf"/>
</dbReference>
<keyword evidence="5" id="KW-0378">Hydrolase</keyword>
<organism evidence="15 16">
    <name type="scientific">Oryzomonas rubra</name>
    <dbReference type="NCBI Taxonomy" id="2509454"/>
    <lineage>
        <taxon>Bacteria</taxon>
        <taxon>Pseudomonadati</taxon>
        <taxon>Thermodesulfobacteriota</taxon>
        <taxon>Desulfuromonadia</taxon>
        <taxon>Geobacterales</taxon>
        <taxon>Geobacteraceae</taxon>
        <taxon>Oryzomonas</taxon>
    </lineage>
</organism>
<evidence type="ECO:0000256" key="3">
    <source>
        <dbReference type="ARBA" id="ARBA00022705"/>
    </source>
</evidence>
<evidence type="ECO:0000256" key="11">
    <source>
        <dbReference type="ARBA" id="ARBA00044969"/>
    </source>
</evidence>
<dbReference type="SUPFAM" id="SSF52540">
    <property type="entry name" value="P-loop containing nucleoside triphosphate hydrolases"/>
    <property type="match status" value="1"/>
</dbReference>
<dbReference type="EMBL" id="SRSD01000010">
    <property type="protein sequence ID" value="KAA0888807.1"/>
    <property type="molecule type" value="Genomic_DNA"/>
</dbReference>
<dbReference type="PANTHER" id="PTHR30153:SF2">
    <property type="entry name" value="REPLICATIVE DNA HELICASE"/>
    <property type="match status" value="1"/>
</dbReference>
<evidence type="ECO:0000256" key="1">
    <source>
        <dbReference type="ARBA" id="ARBA00008428"/>
    </source>
</evidence>
<dbReference type="InterPro" id="IPR027417">
    <property type="entry name" value="P-loop_NTPase"/>
</dbReference>
<protein>
    <recommendedName>
        <fullName evidence="11">DNA 5'-3' helicase</fullName>
        <ecNumber evidence="11">5.6.2.3</ecNumber>
    </recommendedName>
</protein>
<name>A0A5A9X6S8_9BACT</name>
<dbReference type="SUPFAM" id="SSF48024">
    <property type="entry name" value="N-terminal domain of DnaB helicase"/>
    <property type="match status" value="1"/>
</dbReference>
<evidence type="ECO:0000256" key="7">
    <source>
        <dbReference type="ARBA" id="ARBA00022840"/>
    </source>
</evidence>
<dbReference type="EC" id="5.6.2.3" evidence="11"/>
<dbReference type="Proteomes" id="UP000324298">
    <property type="component" value="Unassembled WGS sequence"/>
</dbReference>
<comment type="similarity">
    <text evidence="1">Belongs to the helicase family. DnaB subfamily.</text>
</comment>
<evidence type="ECO:0000256" key="10">
    <source>
        <dbReference type="ARBA" id="ARBA00044932"/>
    </source>
</evidence>
<evidence type="ECO:0000256" key="9">
    <source>
        <dbReference type="ARBA" id="ARBA00023235"/>
    </source>
</evidence>
<keyword evidence="6" id="KW-0347">Helicase</keyword>
<accession>A0A5A9X6S8</accession>
<dbReference type="GO" id="GO:1990077">
    <property type="term" value="C:primosome complex"/>
    <property type="evidence" value="ECO:0007669"/>
    <property type="project" value="UniProtKB-KW"/>
</dbReference>
<dbReference type="Gene3D" id="3.40.50.300">
    <property type="entry name" value="P-loop containing nucleotide triphosphate hydrolases"/>
    <property type="match status" value="1"/>
</dbReference>
<evidence type="ECO:0000256" key="4">
    <source>
        <dbReference type="ARBA" id="ARBA00022741"/>
    </source>
</evidence>
<proteinExistence type="inferred from homology"/>
<comment type="caution">
    <text evidence="15">The sequence shown here is derived from an EMBL/GenBank/DDBJ whole genome shotgun (WGS) entry which is preliminary data.</text>
</comment>
<comment type="function">
    <text evidence="10">The main replicative DNA helicase, it participates in initiation and elongation during chromosome replication. Travels ahead of the DNA replisome, separating dsDNA into templates for DNA synthesis. A processive ATP-dependent 5'-3' DNA helicase it has DNA-dependent ATPase activity.</text>
</comment>
<comment type="catalytic activity">
    <reaction evidence="12">
        <text>ATP + H2O = ADP + phosphate + H(+)</text>
        <dbReference type="Rhea" id="RHEA:13065"/>
        <dbReference type="ChEBI" id="CHEBI:15377"/>
        <dbReference type="ChEBI" id="CHEBI:15378"/>
        <dbReference type="ChEBI" id="CHEBI:30616"/>
        <dbReference type="ChEBI" id="CHEBI:43474"/>
        <dbReference type="ChEBI" id="CHEBI:456216"/>
        <dbReference type="EC" id="5.6.2.3"/>
    </reaction>
</comment>
<keyword evidence="4" id="KW-0547">Nucleotide-binding</keyword>
<dbReference type="PROSITE" id="PS51199">
    <property type="entry name" value="SF4_HELICASE"/>
    <property type="match status" value="1"/>
</dbReference>
<evidence type="ECO:0000256" key="13">
    <source>
        <dbReference type="SAM" id="MobiDB-lite"/>
    </source>
</evidence>
<dbReference type="GO" id="GO:0003677">
    <property type="term" value="F:DNA binding"/>
    <property type="evidence" value="ECO:0007669"/>
    <property type="project" value="UniProtKB-KW"/>
</dbReference>